<evidence type="ECO:0000313" key="1">
    <source>
        <dbReference type="EMBL" id="OAJ68693.1"/>
    </source>
</evidence>
<dbReference type="EMBL" id="LUTU01000005">
    <property type="protein sequence ID" value="OAJ68693.1"/>
    <property type="molecule type" value="Genomic_DNA"/>
</dbReference>
<name>A0A1B6VNB6_9PROT</name>
<reference evidence="1 2" key="1">
    <citation type="submission" date="2016-03" db="EMBL/GenBank/DDBJ databases">
        <title>Draft genome sequence of Gluconobacter cerinus strain CECT 9110.</title>
        <authorList>
            <person name="Sainz F."/>
            <person name="Mas A."/>
            <person name="Torija M.J."/>
        </authorList>
    </citation>
    <scope>NUCLEOTIDE SEQUENCE [LARGE SCALE GENOMIC DNA]</scope>
    <source>
        <strain evidence="1 2">CECT 9110</strain>
    </source>
</reference>
<evidence type="ECO:0000313" key="2">
    <source>
        <dbReference type="Proteomes" id="UP000077786"/>
    </source>
</evidence>
<dbReference type="PATRIC" id="fig|38307.3.peg.1438"/>
<accession>A0A1B6VNB6</accession>
<organism evidence="1 2">
    <name type="scientific">Gluconobacter cerinus</name>
    <dbReference type="NCBI Taxonomy" id="38307"/>
    <lineage>
        <taxon>Bacteria</taxon>
        <taxon>Pseudomonadati</taxon>
        <taxon>Pseudomonadota</taxon>
        <taxon>Alphaproteobacteria</taxon>
        <taxon>Acetobacterales</taxon>
        <taxon>Acetobacteraceae</taxon>
        <taxon>Gluconobacter</taxon>
    </lineage>
</organism>
<sequence>MALSAQKKEWMGLFFAIFLVTTLAIFGWIGWQKVSGDDSITHVTIAKIVSVDKINAGLGAPTSYKITYDLRGTMISNYFTDDWYQTHKTRKHFLVTYRMSNGYHIDSIR</sequence>
<dbReference type="RefSeq" id="WP_046899488.1">
    <property type="nucleotide sequence ID" value="NZ_JAERLC010000001.1"/>
</dbReference>
<dbReference type="Proteomes" id="UP000077786">
    <property type="component" value="Unassembled WGS sequence"/>
</dbReference>
<proteinExistence type="predicted"/>
<dbReference type="OrthoDB" id="7279073at2"/>
<gene>
    <name evidence="1" type="ORF">A0123_01401</name>
</gene>
<comment type="caution">
    <text evidence="1">The sequence shown here is derived from an EMBL/GenBank/DDBJ whole genome shotgun (WGS) entry which is preliminary data.</text>
</comment>
<protein>
    <submittedName>
        <fullName evidence="1">Uncharacterized protein</fullName>
    </submittedName>
</protein>
<dbReference type="AlphaFoldDB" id="A0A1B6VNB6"/>